<feature type="chain" id="PRO_5046982187" description="Lipoprotein" evidence="2">
    <location>
        <begin position="21"/>
        <end position="184"/>
    </location>
</feature>
<feature type="region of interest" description="Disordered" evidence="1">
    <location>
        <begin position="23"/>
        <end position="42"/>
    </location>
</feature>
<evidence type="ECO:0000313" key="4">
    <source>
        <dbReference type="Proteomes" id="UP001240250"/>
    </source>
</evidence>
<dbReference type="Proteomes" id="UP001240250">
    <property type="component" value="Unassembled WGS sequence"/>
</dbReference>
<gene>
    <name evidence="3" type="ORF">JO380_000511</name>
</gene>
<protein>
    <recommendedName>
        <fullName evidence="5">Lipoprotein</fullName>
    </recommendedName>
</protein>
<organism evidence="3 4">
    <name type="scientific">Cellulomonas iranensis</name>
    <dbReference type="NCBI Taxonomy" id="76862"/>
    <lineage>
        <taxon>Bacteria</taxon>
        <taxon>Bacillati</taxon>
        <taxon>Actinomycetota</taxon>
        <taxon>Actinomycetes</taxon>
        <taxon>Micrococcales</taxon>
        <taxon>Cellulomonadaceae</taxon>
        <taxon>Cellulomonas</taxon>
    </lineage>
</organism>
<accession>A0ABU0GFJ4</accession>
<evidence type="ECO:0000256" key="1">
    <source>
        <dbReference type="SAM" id="MobiDB-lite"/>
    </source>
</evidence>
<dbReference type="RefSeq" id="WP_070319249.1">
    <property type="nucleotide sequence ID" value="NZ_JAUSVM010000001.1"/>
</dbReference>
<evidence type="ECO:0000313" key="3">
    <source>
        <dbReference type="EMBL" id="MDQ0424130.1"/>
    </source>
</evidence>
<dbReference type="EMBL" id="JAUSVM010000001">
    <property type="protein sequence ID" value="MDQ0424130.1"/>
    <property type="molecule type" value="Genomic_DNA"/>
</dbReference>
<name>A0ABU0GFJ4_9CELL</name>
<dbReference type="PROSITE" id="PS51257">
    <property type="entry name" value="PROKAR_LIPOPROTEIN"/>
    <property type="match status" value="1"/>
</dbReference>
<evidence type="ECO:0000256" key="2">
    <source>
        <dbReference type="SAM" id="SignalP"/>
    </source>
</evidence>
<reference evidence="3 4" key="1">
    <citation type="submission" date="2023-07" db="EMBL/GenBank/DDBJ databases">
        <title>Sequencing the genomes of 1000 actinobacteria strains.</title>
        <authorList>
            <person name="Klenk H.-P."/>
        </authorList>
    </citation>
    <scope>NUCLEOTIDE SEQUENCE [LARGE SCALE GENOMIC DNA]</scope>
    <source>
        <strain evidence="3 4">DSM 14785</strain>
    </source>
</reference>
<keyword evidence="4" id="KW-1185">Reference proteome</keyword>
<feature type="signal peptide" evidence="2">
    <location>
        <begin position="1"/>
        <end position="20"/>
    </location>
</feature>
<evidence type="ECO:0008006" key="5">
    <source>
        <dbReference type="Google" id="ProtNLM"/>
    </source>
</evidence>
<proteinExistence type="predicted"/>
<comment type="caution">
    <text evidence="3">The sequence shown here is derived from an EMBL/GenBank/DDBJ whole genome shotgun (WGS) entry which is preliminary data.</text>
</comment>
<sequence length="184" mass="18077">MTARRSVVAMLAALALVGCSPGPTDRGASTPPAPPADGAASGTLVAVPVDGAAPDHAMDVGGSGLAAMCTEGRQPLPVDMVYASCDTVPDGGAGGAGGTARGLALDPGTYWIVIVCDDDADLELALQAEGLAPSTSVACDPSGRAVRQRIGVLAEAATTDLVSHVTGSGVTVASWLVREGKAEL</sequence>
<keyword evidence="2" id="KW-0732">Signal</keyword>